<accession>A0A3B0TBX7</accession>
<protein>
    <recommendedName>
        <fullName evidence="2">Carrier domain-containing protein</fullName>
    </recommendedName>
</protein>
<organism evidence="1">
    <name type="scientific">hydrothermal vent metagenome</name>
    <dbReference type="NCBI Taxonomy" id="652676"/>
    <lineage>
        <taxon>unclassified sequences</taxon>
        <taxon>metagenomes</taxon>
        <taxon>ecological metagenomes</taxon>
    </lineage>
</organism>
<dbReference type="AlphaFoldDB" id="A0A3B0TBX7"/>
<proteinExistence type="predicted"/>
<evidence type="ECO:0008006" key="2">
    <source>
        <dbReference type="Google" id="ProtNLM"/>
    </source>
</evidence>
<dbReference type="Gene3D" id="1.10.1200.10">
    <property type="entry name" value="ACP-like"/>
    <property type="match status" value="1"/>
</dbReference>
<dbReference type="SUPFAM" id="SSF47336">
    <property type="entry name" value="ACP-like"/>
    <property type="match status" value="1"/>
</dbReference>
<dbReference type="EMBL" id="UOEP01000036">
    <property type="protein sequence ID" value="VAW14380.1"/>
    <property type="molecule type" value="Genomic_DNA"/>
</dbReference>
<name>A0A3B0TBX7_9ZZZZ</name>
<evidence type="ECO:0000313" key="1">
    <source>
        <dbReference type="EMBL" id="VAW14380.1"/>
    </source>
</evidence>
<gene>
    <name evidence="1" type="ORF">MNBD_BACTEROID01-1510</name>
</gene>
<dbReference type="InterPro" id="IPR036736">
    <property type="entry name" value="ACP-like_sf"/>
</dbReference>
<sequence length="82" mass="9722">MTREDIKNNIISVFKEVFKETVNLCESTGVEDIKSWDSLNHIILIKRLEEVFTLQFDLFRLIDLKSLGDFVDYIYFEKGNED</sequence>
<reference evidence="1" key="1">
    <citation type="submission" date="2018-06" db="EMBL/GenBank/DDBJ databases">
        <authorList>
            <person name="Zhirakovskaya E."/>
        </authorList>
    </citation>
    <scope>NUCLEOTIDE SEQUENCE</scope>
</reference>